<dbReference type="KEGG" id="ock:EXM22_01150"/>
<proteinExistence type="predicted"/>
<dbReference type="Proteomes" id="UP000324209">
    <property type="component" value="Chromosome"/>
</dbReference>
<dbReference type="AlphaFoldDB" id="A0A5C1QF15"/>
<dbReference type="EMBL" id="CP036150">
    <property type="protein sequence ID" value="QEN06663.1"/>
    <property type="molecule type" value="Genomic_DNA"/>
</dbReference>
<evidence type="ECO:0000313" key="3">
    <source>
        <dbReference type="Proteomes" id="UP000324209"/>
    </source>
</evidence>
<protein>
    <submittedName>
        <fullName evidence="2">Uncharacterized protein</fullName>
    </submittedName>
</protein>
<accession>A0A5C1QF15</accession>
<reference evidence="2 3" key="1">
    <citation type="submission" date="2019-02" db="EMBL/GenBank/DDBJ databases">
        <title>Complete Genome Sequence and Methylome Analysis of free living Spirochaetas.</title>
        <authorList>
            <person name="Fomenkov A."/>
            <person name="Dubinina G."/>
            <person name="Leshcheva N."/>
            <person name="Mikheeva N."/>
            <person name="Grabovich M."/>
            <person name="Vincze T."/>
            <person name="Roberts R.J."/>
        </authorList>
    </citation>
    <scope>NUCLEOTIDE SEQUENCE [LARGE SCALE GENOMIC DNA]</scope>
    <source>
        <strain evidence="2 3">K2</strain>
    </source>
</reference>
<sequence>MAGVSKNARIGSGTHKFVHSEDGGEIKMKSIFQNGRMRHVAECEKCKRQERRPSDFDLA</sequence>
<feature type="region of interest" description="Disordered" evidence="1">
    <location>
        <begin position="1"/>
        <end position="25"/>
    </location>
</feature>
<organism evidence="2 3">
    <name type="scientific">Oceanispirochaeta crateris</name>
    <dbReference type="NCBI Taxonomy" id="2518645"/>
    <lineage>
        <taxon>Bacteria</taxon>
        <taxon>Pseudomonadati</taxon>
        <taxon>Spirochaetota</taxon>
        <taxon>Spirochaetia</taxon>
        <taxon>Spirochaetales</taxon>
        <taxon>Spirochaetaceae</taxon>
        <taxon>Oceanispirochaeta</taxon>
    </lineage>
</organism>
<keyword evidence="3" id="KW-1185">Reference proteome</keyword>
<gene>
    <name evidence="2" type="ORF">EXM22_01150</name>
</gene>
<dbReference type="RefSeq" id="WP_149484746.1">
    <property type="nucleotide sequence ID" value="NZ_CP036150.1"/>
</dbReference>
<name>A0A5C1QF15_9SPIO</name>
<dbReference type="OrthoDB" id="350663at2"/>
<evidence type="ECO:0000256" key="1">
    <source>
        <dbReference type="SAM" id="MobiDB-lite"/>
    </source>
</evidence>
<evidence type="ECO:0000313" key="2">
    <source>
        <dbReference type="EMBL" id="QEN06663.1"/>
    </source>
</evidence>